<dbReference type="CDD" id="cd00009">
    <property type="entry name" value="AAA"/>
    <property type="match status" value="1"/>
</dbReference>
<feature type="domain" description="AAA+ ATPase" evidence="5">
    <location>
        <begin position="311"/>
        <end position="456"/>
    </location>
</feature>
<protein>
    <recommendedName>
        <fullName evidence="9">Clp protease ATP binding subunit</fullName>
    </recommendedName>
</protein>
<accession>A0AAE0DRV9</accession>
<evidence type="ECO:0000259" key="6">
    <source>
        <dbReference type="SMART" id="SM01086"/>
    </source>
</evidence>
<organism evidence="7 8">
    <name type="scientific">Dipteronia sinensis</name>
    <dbReference type="NCBI Taxonomy" id="43782"/>
    <lineage>
        <taxon>Eukaryota</taxon>
        <taxon>Viridiplantae</taxon>
        <taxon>Streptophyta</taxon>
        <taxon>Embryophyta</taxon>
        <taxon>Tracheophyta</taxon>
        <taxon>Spermatophyta</taxon>
        <taxon>Magnoliopsida</taxon>
        <taxon>eudicotyledons</taxon>
        <taxon>Gunneridae</taxon>
        <taxon>Pentapetalae</taxon>
        <taxon>rosids</taxon>
        <taxon>malvids</taxon>
        <taxon>Sapindales</taxon>
        <taxon>Sapindaceae</taxon>
        <taxon>Hippocastanoideae</taxon>
        <taxon>Acereae</taxon>
        <taxon>Dipteronia</taxon>
    </lineage>
</organism>
<dbReference type="FunFam" id="1.10.8.60:FF:000017">
    <property type="entry name" value="ATP-dependent chaperone ClpB"/>
    <property type="match status" value="1"/>
</dbReference>
<dbReference type="AlphaFoldDB" id="A0AAE0DRV9"/>
<keyword evidence="2" id="KW-0547">Nucleotide-binding</keyword>
<dbReference type="FunFam" id="3.40.50.300:FF:000025">
    <property type="entry name" value="ATP-dependent Clp protease subunit"/>
    <property type="match status" value="1"/>
</dbReference>
<dbReference type="InterPro" id="IPR050130">
    <property type="entry name" value="ClpA_ClpB"/>
</dbReference>
<keyword evidence="1" id="KW-0677">Repeat</keyword>
<evidence type="ECO:0008006" key="9">
    <source>
        <dbReference type="Google" id="ProtNLM"/>
    </source>
</evidence>
<dbReference type="InterPro" id="IPR003593">
    <property type="entry name" value="AAA+_ATPase"/>
</dbReference>
<dbReference type="GO" id="GO:0034605">
    <property type="term" value="P:cellular response to heat"/>
    <property type="evidence" value="ECO:0007669"/>
    <property type="project" value="TreeGrafter"/>
</dbReference>
<dbReference type="SMART" id="SM00382">
    <property type="entry name" value="AAA"/>
    <property type="match status" value="2"/>
</dbReference>
<dbReference type="InterPro" id="IPR003959">
    <property type="entry name" value="ATPase_AAA_core"/>
</dbReference>
<dbReference type="EMBL" id="JANJYJ010000010">
    <property type="protein sequence ID" value="KAK3183886.1"/>
    <property type="molecule type" value="Genomic_DNA"/>
</dbReference>
<dbReference type="SMART" id="SM01086">
    <property type="entry name" value="ClpB_D2-small"/>
    <property type="match status" value="1"/>
</dbReference>
<dbReference type="PRINTS" id="PR00300">
    <property type="entry name" value="CLPPROTEASEA"/>
</dbReference>
<dbReference type="InterPro" id="IPR018368">
    <property type="entry name" value="ClpA/B_CS1"/>
</dbReference>
<dbReference type="GO" id="GO:0016887">
    <property type="term" value="F:ATP hydrolysis activity"/>
    <property type="evidence" value="ECO:0007669"/>
    <property type="project" value="InterPro"/>
</dbReference>
<dbReference type="InterPro" id="IPR019489">
    <property type="entry name" value="Clp_ATPase_C"/>
</dbReference>
<dbReference type="Gene3D" id="3.40.50.300">
    <property type="entry name" value="P-loop containing nucleotide triphosphate hydrolases"/>
    <property type="match status" value="2"/>
</dbReference>
<sequence length="574" mass="64100">MAHEGKLDPMIGRENELERVMQILCKRRKNNPCLLGDPGVGKTVIAEGLASKIVNFTAPFKLQGKKVFALDMGRLIAGASNRGEFEERLMEVIDEVKQSDRGIILFIDELHTLIGAGGGGQAIDAANIVKPALARGELMCIGATTRDEYRKYIEKDNALKRRFQQVEVSEPSVDETIQILKGLKSKYESYHNVRYTEKALAAAVQLSNQYISDRFNPDKSIDLIDEAGSRKVLNQTKESKVVFPVTEVDIQQIVAMLTGIPVEKVSFEESHKLLQMEKALQKHIIGQPKAVRAISRAIRRARVGIRDPNRPIASFLFTGPTGVGKTELANSLAIEYFGSKEAMIRLDMSEYMEKHTVSKFFGSPPGYIGYENGGQLTEAVRRRPHTVILLDEIEKAHRDVLNVMLQVLDDGILTDNKGQKVDFKNTIIIMTSNIGSDVIINGGASSSKQVNVEVAGELKRNFRPEFLNRIDEVIVFRNLKNSQMKEIVEIMLKQVFERLEAKNIKVKVTESFKEKLVEEGFSTSYGARPLKRAISRLFEDNLAEKILNGSVNEGDSVTMDVDQNGNVDVDVEFS</sequence>
<dbReference type="Pfam" id="PF00004">
    <property type="entry name" value="AAA"/>
    <property type="match status" value="1"/>
</dbReference>
<dbReference type="FunFam" id="1.10.8.60:FF:000011">
    <property type="entry name" value="ATP-dependent Clp protease ATP-binding subunit"/>
    <property type="match status" value="1"/>
</dbReference>
<evidence type="ECO:0000256" key="4">
    <source>
        <dbReference type="ARBA" id="ARBA00023186"/>
    </source>
</evidence>
<keyword evidence="8" id="KW-1185">Reference proteome</keyword>
<dbReference type="Pfam" id="PF17871">
    <property type="entry name" value="AAA_lid_9"/>
    <property type="match status" value="1"/>
</dbReference>
<proteinExistence type="predicted"/>
<evidence type="ECO:0000256" key="2">
    <source>
        <dbReference type="ARBA" id="ARBA00022741"/>
    </source>
</evidence>
<dbReference type="Gene3D" id="1.10.8.60">
    <property type="match status" value="2"/>
</dbReference>
<dbReference type="PANTHER" id="PTHR11638:SF189">
    <property type="entry name" value="CLP R DOMAIN-CONTAINING PROTEIN"/>
    <property type="match status" value="1"/>
</dbReference>
<dbReference type="Pfam" id="PF10431">
    <property type="entry name" value="ClpB_D2-small"/>
    <property type="match status" value="1"/>
</dbReference>
<name>A0AAE0DRV9_9ROSI</name>
<dbReference type="InterPro" id="IPR041546">
    <property type="entry name" value="ClpA/ClpB_AAA_lid"/>
</dbReference>
<evidence type="ECO:0000259" key="5">
    <source>
        <dbReference type="SMART" id="SM00382"/>
    </source>
</evidence>
<dbReference type="InterPro" id="IPR027417">
    <property type="entry name" value="P-loop_NTPase"/>
</dbReference>
<dbReference type="GO" id="GO:0005524">
    <property type="term" value="F:ATP binding"/>
    <property type="evidence" value="ECO:0007669"/>
    <property type="project" value="UniProtKB-KW"/>
</dbReference>
<dbReference type="Proteomes" id="UP001281410">
    <property type="component" value="Unassembled WGS sequence"/>
</dbReference>
<keyword evidence="3" id="KW-0067">ATP-binding</keyword>
<dbReference type="SUPFAM" id="SSF52540">
    <property type="entry name" value="P-loop containing nucleoside triphosphate hydrolases"/>
    <property type="match status" value="2"/>
</dbReference>
<feature type="domain" description="AAA+ ATPase" evidence="5">
    <location>
        <begin position="28"/>
        <end position="173"/>
    </location>
</feature>
<dbReference type="InterPro" id="IPR001270">
    <property type="entry name" value="ClpA/B"/>
</dbReference>
<dbReference type="PROSITE" id="PS00870">
    <property type="entry name" value="CLPAB_1"/>
    <property type="match status" value="1"/>
</dbReference>
<comment type="caution">
    <text evidence="7">The sequence shown here is derived from an EMBL/GenBank/DDBJ whole genome shotgun (WGS) entry which is preliminary data.</text>
</comment>
<dbReference type="CDD" id="cd19499">
    <property type="entry name" value="RecA-like_ClpB_Hsp104-like"/>
    <property type="match status" value="1"/>
</dbReference>
<dbReference type="PANTHER" id="PTHR11638">
    <property type="entry name" value="ATP-DEPENDENT CLP PROTEASE"/>
    <property type="match status" value="1"/>
</dbReference>
<dbReference type="GO" id="GO:0005737">
    <property type="term" value="C:cytoplasm"/>
    <property type="evidence" value="ECO:0007669"/>
    <property type="project" value="TreeGrafter"/>
</dbReference>
<feature type="domain" description="Clp ATPase C-terminal" evidence="6">
    <location>
        <begin position="479"/>
        <end position="569"/>
    </location>
</feature>
<evidence type="ECO:0000313" key="7">
    <source>
        <dbReference type="EMBL" id="KAK3183886.1"/>
    </source>
</evidence>
<keyword evidence="4" id="KW-0143">Chaperone</keyword>
<evidence type="ECO:0000313" key="8">
    <source>
        <dbReference type="Proteomes" id="UP001281410"/>
    </source>
</evidence>
<evidence type="ECO:0000256" key="1">
    <source>
        <dbReference type="ARBA" id="ARBA00022737"/>
    </source>
</evidence>
<evidence type="ECO:0000256" key="3">
    <source>
        <dbReference type="ARBA" id="ARBA00022840"/>
    </source>
</evidence>
<gene>
    <name evidence="7" type="ORF">Dsin_031172</name>
</gene>
<reference evidence="7" key="1">
    <citation type="journal article" date="2023" name="Plant J.">
        <title>Genome sequences and population genomics provide insights into the demographic history, inbreeding, and mutation load of two 'living fossil' tree species of Dipteronia.</title>
        <authorList>
            <person name="Feng Y."/>
            <person name="Comes H.P."/>
            <person name="Chen J."/>
            <person name="Zhu S."/>
            <person name="Lu R."/>
            <person name="Zhang X."/>
            <person name="Li P."/>
            <person name="Qiu J."/>
            <person name="Olsen K.M."/>
            <person name="Qiu Y."/>
        </authorList>
    </citation>
    <scope>NUCLEOTIDE SEQUENCE</scope>
    <source>
        <strain evidence="7">NBL</strain>
    </source>
</reference>
<dbReference type="Pfam" id="PF07724">
    <property type="entry name" value="AAA_2"/>
    <property type="match status" value="1"/>
</dbReference>